<dbReference type="RefSeq" id="XP_016927434.2">
    <property type="nucleotide sequence ID" value="XM_017071945.3"/>
</dbReference>
<evidence type="ECO:0000256" key="2">
    <source>
        <dbReference type="SAM" id="Phobius"/>
    </source>
</evidence>
<evidence type="ECO:0000313" key="3">
    <source>
        <dbReference type="Proteomes" id="UP001652628"/>
    </source>
</evidence>
<keyword evidence="2" id="KW-0472">Membrane</keyword>
<evidence type="ECO:0000313" key="4">
    <source>
        <dbReference type="RefSeq" id="XP_016927434.2"/>
    </source>
</evidence>
<protein>
    <submittedName>
        <fullName evidence="4">Uncharacterized protein isoform X1</fullName>
    </submittedName>
</protein>
<name>A0AB39Z2C3_DROSZ</name>
<keyword evidence="2" id="KW-0812">Transmembrane</keyword>
<proteinExistence type="predicted"/>
<dbReference type="AlphaFoldDB" id="A0AB39Z2C3"/>
<reference evidence="4" key="2">
    <citation type="submission" date="2025-08" db="UniProtKB">
        <authorList>
            <consortium name="RefSeq"/>
        </authorList>
    </citation>
    <scope>IDENTIFICATION</scope>
</reference>
<sequence length="591" mass="67794">MPLIAKQSLKKWEEGKVRLQQKPSCKVRHGLRRRSSLIIVSQKMKKGRKNKPIEEDKTTWLSANGQTIAVEKKHIVNFGMDMNNFFKTKTCESDQCPEDRSSLETIASDMMNVYEVQPTTPNLGKEKSPMKRINKFNLLMNPKLVNPIGKRVLEIAKNSPRQRKEYYKGRVEKHNCGKKSNKSCLKTTKKSFTKKLAAKREYDDVTLCESENVTPRNDITSDPENNEMDCMADGLSSENESANSLSDEAYFQEKEKITLDDFILDYEYRYNFSLNLGSEGSISSEEETIPENNEMDCMANGLSSENDSANSLSEEAYFQEKEITLDDFILDYDYRYNFSLNLGNEGSISSEEETIPSVGETKPKDFVLENEEEEIKEIPNCTSPGKGLERPNETPIKENSKPPSDIKLKAKVNTNRQPLGRPGNVAVVNPTVAQRKPRVMRPGQRLVTPVTSDNGDNNVYPTLQWVIDPPTGDPATSWEVHLHDFIYPTPSYFRRLTTDLLDASMEDELSRKKKKHNKRISRFCRQRVLEKLNIPRERKPFPSTLTTYLINICFSILFTALLFYVYYKTYIGRPVPRTLWQNVLLTFGITI</sequence>
<reference evidence="3" key="1">
    <citation type="submission" date="2025-05" db="UniProtKB">
        <authorList>
            <consortium name="RefSeq"/>
        </authorList>
    </citation>
    <scope>NUCLEOTIDE SEQUENCE [LARGE SCALE GENOMIC DNA]</scope>
</reference>
<keyword evidence="3" id="KW-1185">Reference proteome</keyword>
<dbReference type="Proteomes" id="UP001652628">
    <property type="component" value="Chromosome 2L"/>
</dbReference>
<keyword evidence="2" id="KW-1133">Transmembrane helix</keyword>
<feature type="transmembrane region" description="Helical" evidence="2">
    <location>
        <begin position="548"/>
        <end position="567"/>
    </location>
</feature>
<feature type="compositionally biased region" description="Basic and acidic residues" evidence="1">
    <location>
        <begin position="387"/>
        <end position="405"/>
    </location>
</feature>
<gene>
    <name evidence="4" type="primary">LOC108008153</name>
</gene>
<evidence type="ECO:0000256" key="1">
    <source>
        <dbReference type="SAM" id="MobiDB-lite"/>
    </source>
</evidence>
<feature type="region of interest" description="Disordered" evidence="1">
    <location>
        <begin position="377"/>
        <end position="405"/>
    </location>
</feature>
<organism evidence="3 4">
    <name type="scientific">Drosophila suzukii</name>
    <name type="common">Spotted-wing drosophila fruit fly</name>
    <dbReference type="NCBI Taxonomy" id="28584"/>
    <lineage>
        <taxon>Eukaryota</taxon>
        <taxon>Metazoa</taxon>
        <taxon>Ecdysozoa</taxon>
        <taxon>Arthropoda</taxon>
        <taxon>Hexapoda</taxon>
        <taxon>Insecta</taxon>
        <taxon>Pterygota</taxon>
        <taxon>Neoptera</taxon>
        <taxon>Endopterygota</taxon>
        <taxon>Diptera</taxon>
        <taxon>Brachycera</taxon>
        <taxon>Muscomorpha</taxon>
        <taxon>Ephydroidea</taxon>
        <taxon>Drosophilidae</taxon>
        <taxon>Drosophila</taxon>
        <taxon>Sophophora</taxon>
    </lineage>
</organism>
<dbReference type="GeneID" id="108008153"/>
<accession>A0AB39Z2C3</accession>